<evidence type="ECO:0000256" key="9">
    <source>
        <dbReference type="ARBA" id="ARBA00039963"/>
    </source>
</evidence>
<dbReference type="PANTHER" id="PTHR10366:SF831">
    <property type="entry name" value="NAD-DEPENDENT EPIMERASE_DEHYDRATASE DOMAIN-CONTAINING PROTEIN"/>
    <property type="match status" value="1"/>
</dbReference>
<keyword evidence="4" id="KW-0284">Flavonoid biosynthesis</keyword>
<comment type="catalytic activity">
    <reaction evidence="13">
        <text>a (2R,3S,4S)-leucoanthocyanidin + NADP(+) = a (2R,3R)-dihydroflavonol + NADPH + H(+)</text>
        <dbReference type="Rhea" id="RHEA:54444"/>
        <dbReference type="ChEBI" id="CHEBI:15378"/>
        <dbReference type="ChEBI" id="CHEBI:57783"/>
        <dbReference type="ChEBI" id="CHEBI:58349"/>
        <dbReference type="ChEBI" id="CHEBI:138176"/>
        <dbReference type="ChEBI" id="CHEBI:138188"/>
        <dbReference type="EC" id="1.1.1.219"/>
    </reaction>
</comment>
<keyword evidence="3" id="KW-0560">Oxidoreductase</keyword>
<comment type="function">
    <text evidence="6">Bifunctional enzyme involved in flavonoid metabolism.</text>
</comment>
<proteinExistence type="inferred from homology"/>
<evidence type="ECO:0000256" key="13">
    <source>
        <dbReference type="ARBA" id="ARBA00049132"/>
    </source>
</evidence>
<evidence type="ECO:0000256" key="10">
    <source>
        <dbReference type="ARBA" id="ARBA00042087"/>
    </source>
</evidence>
<reference evidence="15 16" key="1">
    <citation type="submission" date="2022-01" db="EMBL/GenBank/DDBJ databases">
        <authorList>
            <person name="Xiong W."/>
            <person name="Schranz E."/>
        </authorList>
    </citation>
    <scope>NUCLEOTIDE SEQUENCE [LARGE SCALE GENOMIC DNA]</scope>
</reference>
<evidence type="ECO:0000313" key="16">
    <source>
        <dbReference type="Proteomes" id="UP001157418"/>
    </source>
</evidence>
<evidence type="ECO:0000256" key="7">
    <source>
        <dbReference type="ARBA" id="ARBA00039055"/>
    </source>
</evidence>
<dbReference type="FunFam" id="3.40.50.720:FF:000085">
    <property type="entry name" value="Dihydroflavonol reductase"/>
    <property type="match status" value="1"/>
</dbReference>
<dbReference type="InterPro" id="IPR050425">
    <property type="entry name" value="NAD(P)_dehydrat-like"/>
</dbReference>
<feature type="domain" description="NAD-dependent epimerase/dehydratase" evidence="14">
    <location>
        <begin position="4"/>
        <end position="248"/>
    </location>
</feature>
<dbReference type="CDD" id="cd08958">
    <property type="entry name" value="FR_SDR_e"/>
    <property type="match status" value="1"/>
</dbReference>
<evidence type="ECO:0000256" key="4">
    <source>
        <dbReference type="ARBA" id="ARBA00023241"/>
    </source>
</evidence>
<evidence type="ECO:0000256" key="1">
    <source>
        <dbReference type="ARBA" id="ARBA00004935"/>
    </source>
</evidence>
<evidence type="ECO:0000256" key="2">
    <source>
        <dbReference type="ARBA" id="ARBA00022857"/>
    </source>
</evidence>
<comment type="catalytic activity">
    <reaction evidence="12">
        <text>(2S)-flavan-4-ol + NADP(+) = (2S)-flavanone + NADPH + H(+)</text>
        <dbReference type="Rhea" id="RHEA:11228"/>
        <dbReference type="ChEBI" id="CHEBI:15378"/>
        <dbReference type="ChEBI" id="CHEBI:15605"/>
        <dbReference type="ChEBI" id="CHEBI:15606"/>
        <dbReference type="ChEBI" id="CHEBI:57783"/>
        <dbReference type="ChEBI" id="CHEBI:58349"/>
        <dbReference type="EC" id="1.1.1.234"/>
    </reaction>
</comment>
<accession>A0AAU9N5Z2</accession>
<name>A0AAU9N5Z2_9ASTR</name>
<dbReference type="GO" id="GO:0045552">
    <property type="term" value="F:dihydroflavanol 4-reductase activity"/>
    <property type="evidence" value="ECO:0007669"/>
    <property type="project" value="UniProtKB-EC"/>
</dbReference>
<dbReference type="Gene3D" id="3.40.50.720">
    <property type="entry name" value="NAD(P)-binding Rossmann-like Domain"/>
    <property type="match status" value="1"/>
</dbReference>
<keyword evidence="2" id="KW-0521">NADP</keyword>
<dbReference type="InterPro" id="IPR001509">
    <property type="entry name" value="Epimerase_deHydtase"/>
</dbReference>
<evidence type="ECO:0000256" key="3">
    <source>
        <dbReference type="ARBA" id="ARBA00023002"/>
    </source>
</evidence>
<dbReference type="GO" id="GO:0009813">
    <property type="term" value="P:flavonoid biosynthetic process"/>
    <property type="evidence" value="ECO:0007669"/>
    <property type="project" value="UniProtKB-KW"/>
</dbReference>
<evidence type="ECO:0000259" key="14">
    <source>
        <dbReference type="Pfam" id="PF01370"/>
    </source>
</evidence>
<dbReference type="Proteomes" id="UP001157418">
    <property type="component" value="Unassembled WGS sequence"/>
</dbReference>
<evidence type="ECO:0000256" key="8">
    <source>
        <dbReference type="ARBA" id="ARBA00039057"/>
    </source>
</evidence>
<evidence type="ECO:0000256" key="6">
    <source>
        <dbReference type="ARBA" id="ARBA00037100"/>
    </source>
</evidence>
<dbReference type="GO" id="GO:0047890">
    <property type="term" value="F:flavanone 4-reductase activity"/>
    <property type="evidence" value="ECO:0007669"/>
    <property type="project" value="UniProtKB-EC"/>
</dbReference>
<dbReference type="InterPro" id="IPR036291">
    <property type="entry name" value="NAD(P)-bd_dom_sf"/>
</dbReference>
<comment type="similarity">
    <text evidence="5">Belongs to the NAD(P)-dependent epimerase/dehydratase family. Dihydroflavonol-4-reductase subfamily.</text>
</comment>
<dbReference type="EMBL" id="CAKMRJ010004445">
    <property type="protein sequence ID" value="CAH1435339.1"/>
    <property type="molecule type" value="Genomic_DNA"/>
</dbReference>
<comment type="pathway">
    <text evidence="1">Pigment biosynthesis; anthocyanin biosynthesis.</text>
</comment>
<keyword evidence="16" id="KW-1185">Reference proteome</keyword>
<dbReference type="Pfam" id="PF01370">
    <property type="entry name" value="Epimerase"/>
    <property type="match status" value="1"/>
</dbReference>
<organism evidence="15 16">
    <name type="scientific">Lactuca virosa</name>
    <dbReference type="NCBI Taxonomy" id="75947"/>
    <lineage>
        <taxon>Eukaryota</taxon>
        <taxon>Viridiplantae</taxon>
        <taxon>Streptophyta</taxon>
        <taxon>Embryophyta</taxon>
        <taxon>Tracheophyta</taxon>
        <taxon>Spermatophyta</taxon>
        <taxon>Magnoliopsida</taxon>
        <taxon>eudicotyledons</taxon>
        <taxon>Gunneridae</taxon>
        <taxon>Pentapetalae</taxon>
        <taxon>asterids</taxon>
        <taxon>campanulids</taxon>
        <taxon>Asterales</taxon>
        <taxon>Asteraceae</taxon>
        <taxon>Cichorioideae</taxon>
        <taxon>Cichorieae</taxon>
        <taxon>Lactucinae</taxon>
        <taxon>Lactuca</taxon>
    </lineage>
</organism>
<dbReference type="PANTHER" id="PTHR10366">
    <property type="entry name" value="NAD DEPENDENT EPIMERASE/DEHYDRATASE"/>
    <property type="match status" value="1"/>
</dbReference>
<gene>
    <name evidence="15" type="ORF">LVIROSA_LOCUS21791</name>
</gene>
<dbReference type="AlphaFoldDB" id="A0AAU9N5Z2"/>
<evidence type="ECO:0000313" key="15">
    <source>
        <dbReference type="EMBL" id="CAH1435339.1"/>
    </source>
</evidence>
<evidence type="ECO:0000256" key="5">
    <source>
        <dbReference type="ARBA" id="ARBA00023445"/>
    </source>
</evidence>
<comment type="caution">
    <text evidence="15">The sequence shown here is derived from an EMBL/GenBank/DDBJ whole genome shotgun (WGS) entry which is preliminary data.</text>
</comment>
<dbReference type="EC" id="1.1.1.234" evidence="7"/>
<evidence type="ECO:0000256" key="11">
    <source>
        <dbReference type="ARBA" id="ARBA00042831"/>
    </source>
</evidence>
<dbReference type="EC" id="1.1.1.219" evidence="8"/>
<evidence type="ECO:0000256" key="12">
    <source>
        <dbReference type="ARBA" id="ARBA00048870"/>
    </source>
</evidence>
<protein>
    <recommendedName>
        <fullName evidence="9">Dihydroflavonol 4-reductase</fullName>
        <ecNumber evidence="8">1.1.1.219</ecNumber>
        <ecNumber evidence="7">1.1.1.234</ecNumber>
    </recommendedName>
    <alternativeName>
        <fullName evidence="11">Dihydrokaempferol 4-reductase</fullName>
    </alternativeName>
    <alternativeName>
        <fullName evidence="10">Flavanone 4-reductase</fullName>
    </alternativeName>
</protein>
<dbReference type="SUPFAM" id="SSF51735">
    <property type="entry name" value="NAD(P)-binding Rossmann-fold domains"/>
    <property type="match status" value="1"/>
</dbReference>
<sequence>MERVCVTGAGGYIASWVVKLLLSKGYIVHGTVRDPGNEEKNGHLKKLENAGERLHLFKADLFDYEGLCAAFAGCTGVLHIASPVPGTLKFDDPQTEILDPAIKGTRNVLNACLEVKVKKVVVVSSMVSAMLNPEWPQGLEMDESCWADVEYCKTNERWYALSKTLAEREALEYAKKVGLNVVTICPSGTIGPMLQSTVNASSLLLLSYIKDLDGRSDGTKKTDDAERAVVDVRDLANAIVLLYEKQESEGRYICSSYSLMTREFVAKVQNIFPDYDYPKNFTEPNKTERAIFNTKKLLNLGWNYRPLEETIVDSIENYEEAGLLNTDGISLNIKF</sequence>